<keyword evidence="2" id="KW-0472">Membrane</keyword>
<feature type="compositionally biased region" description="Low complexity" evidence="1">
    <location>
        <begin position="150"/>
        <end position="175"/>
    </location>
</feature>
<evidence type="ECO:0000313" key="5">
    <source>
        <dbReference type="Proteomes" id="UP000041254"/>
    </source>
</evidence>
<evidence type="ECO:0000256" key="2">
    <source>
        <dbReference type="SAM" id="Phobius"/>
    </source>
</evidence>
<name>A0A0G4EV93_VITBC</name>
<dbReference type="EMBL" id="CDMY01000323">
    <property type="protein sequence ID" value="CEM02310.1"/>
    <property type="molecule type" value="Genomic_DNA"/>
</dbReference>
<dbReference type="AlphaFoldDB" id="A0A0G4EV93"/>
<evidence type="ECO:0000256" key="3">
    <source>
        <dbReference type="SAM" id="SignalP"/>
    </source>
</evidence>
<feature type="signal peptide" evidence="3">
    <location>
        <begin position="1"/>
        <end position="21"/>
    </location>
</feature>
<feature type="chain" id="PRO_5005187673" description="Transmembrane protein" evidence="3">
    <location>
        <begin position="22"/>
        <end position="231"/>
    </location>
</feature>
<keyword evidence="3" id="KW-0732">Signal</keyword>
<proteinExistence type="predicted"/>
<dbReference type="Proteomes" id="UP000041254">
    <property type="component" value="Unassembled WGS sequence"/>
</dbReference>
<dbReference type="VEuPathDB" id="CryptoDB:Vbra_5422"/>
<feature type="compositionally biased region" description="Polar residues" evidence="1">
    <location>
        <begin position="212"/>
        <end position="231"/>
    </location>
</feature>
<sequence>MAVCVTLLSGGLCIFLPRIFAASTLTGSPSYVNASSVRRALRSHPVAEQQYDAKDGSLGLHSGRNLPSEESSLGAVRLDYRRYQSLRRRTERRDEPSASYETGHDKTETTILVWSVWSAILVVFCLCAWWFWKKSRSMVANAHREQNRMQQPPVRPAAAAAAEPSAAPASPVASQPEREPPAAFSRQGSLVRSLSTATGEPEHEPPRDVASTVGSRPHTPTGNVRMNSIRV</sequence>
<organism evidence="4 5">
    <name type="scientific">Vitrella brassicaformis (strain CCMP3155)</name>
    <dbReference type="NCBI Taxonomy" id="1169540"/>
    <lineage>
        <taxon>Eukaryota</taxon>
        <taxon>Sar</taxon>
        <taxon>Alveolata</taxon>
        <taxon>Colpodellida</taxon>
        <taxon>Vitrellaceae</taxon>
        <taxon>Vitrella</taxon>
    </lineage>
</organism>
<dbReference type="InParanoid" id="A0A0G4EV93"/>
<evidence type="ECO:0000313" key="4">
    <source>
        <dbReference type="EMBL" id="CEM02310.1"/>
    </source>
</evidence>
<gene>
    <name evidence="4" type="ORF">Vbra_5422</name>
</gene>
<feature type="compositionally biased region" description="Polar residues" evidence="1">
    <location>
        <begin position="186"/>
        <end position="198"/>
    </location>
</feature>
<evidence type="ECO:0008006" key="6">
    <source>
        <dbReference type="Google" id="ProtNLM"/>
    </source>
</evidence>
<reference evidence="4 5" key="1">
    <citation type="submission" date="2014-11" db="EMBL/GenBank/DDBJ databases">
        <authorList>
            <person name="Zhu J."/>
            <person name="Qi W."/>
            <person name="Song R."/>
        </authorList>
    </citation>
    <scope>NUCLEOTIDE SEQUENCE [LARGE SCALE GENOMIC DNA]</scope>
</reference>
<feature type="transmembrane region" description="Helical" evidence="2">
    <location>
        <begin position="111"/>
        <end position="132"/>
    </location>
</feature>
<feature type="region of interest" description="Disordered" evidence="1">
    <location>
        <begin position="143"/>
        <end position="231"/>
    </location>
</feature>
<keyword evidence="2" id="KW-1133">Transmembrane helix</keyword>
<evidence type="ECO:0000256" key="1">
    <source>
        <dbReference type="SAM" id="MobiDB-lite"/>
    </source>
</evidence>
<keyword evidence="2" id="KW-0812">Transmembrane</keyword>
<protein>
    <recommendedName>
        <fullName evidence="6">Transmembrane protein</fullName>
    </recommendedName>
</protein>
<accession>A0A0G4EV93</accession>
<keyword evidence="5" id="KW-1185">Reference proteome</keyword>